<name>A0A699YG33_HAELA</name>
<evidence type="ECO:0000313" key="2">
    <source>
        <dbReference type="Proteomes" id="UP000485058"/>
    </source>
</evidence>
<reference evidence="1 2" key="1">
    <citation type="submission" date="2020-02" db="EMBL/GenBank/DDBJ databases">
        <title>Draft genome sequence of Haematococcus lacustris strain NIES-144.</title>
        <authorList>
            <person name="Morimoto D."/>
            <person name="Nakagawa S."/>
            <person name="Yoshida T."/>
            <person name="Sawayama S."/>
        </authorList>
    </citation>
    <scope>NUCLEOTIDE SEQUENCE [LARGE SCALE GENOMIC DNA]</scope>
    <source>
        <strain evidence="1 2">NIES-144</strain>
    </source>
</reference>
<dbReference type="Proteomes" id="UP000485058">
    <property type="component" value="Unassembled WGS sequence"/>
</dbReference>
<protein>
    <submittedName>
        <fullName evidence="1">Uncharacterized protein</fullName>
    </submittedName>
</protein>
<proteinExistence type="predicted"/>
<gene>
    <name evidence="1" type="ORF">HaLaN_00541</name>
</gene>
<dbReference type="AlphaFoldDB" id="A0A699YG33"/>
<keyword evidence="2" id="KW-1185">Reference proteome</keyword>
<accession>A0A699YG33</accession>
<evidence type="ECO:0000313" key="1">
    <source>
        <dbReference type="EMBL" id="GFH05986.1"/>
    </source>
</evidence>
<sequence length="112" mass="11279">MPQHLVQVGGCTGARLAGPTKAAGTATRSLASTGATLGVPCGSWTPAASSRTMPQIGGTGRVWIWTAAVALTALMAASPAALAPCNTIAPLPAARQLLTTQIAERLSNQRKC</sequence>
<dbReference type="EMBL" id="BLLF01000017">
    <property type="protein sequence ID" value="GFH05986.1"/>
    <property type="molecule type" value="Genomic_DNA"/>
</dbReference>
<comment type="caution">
    <text evidence="1">The sequence shown here is derived from an EMBL/GenBank/DDBJ whole genome shotgun (WGS) entry which is preliminary data.</text>
</comment>
<organism evidence="1 2">
    <name type="scientific">Haematococcus lacustris</name>
    <name type="common">Green alga</name>
    <name type="synonym">Haematococcus pluvialis</name>
    <dbReference type="NCBI Taxonomy" id="44745"/>
    <lineage>
        <taxon>Eukaryota</taxon>
        <taxon>Viridiplantae</taxon>
        <taxon>Chlorophyta</taxon>
        <taxon>core chlorophytes</taxon>
        <taxon>Chlorophyceae</taxon>
        <taxon>CS clade</taxon>
        <taxon>Chlamydomonadales</taxon>
        <taxon>Haematococcaceae</taxon>
        <taxon>Haematococcus</taxon>
    </lineage>
</organism>